<protein>
    <submittedName>
        <fullName evidence="1">Uncharacterized protein</fullName>
    </submittedName>
</protein>
<reference evidence="1" key="1">
    <citation type="journal article" date="2023" name="Insect Mol. Biol.">
        <title>Genome sequencing provides insights into the evolution of gene families encoding plant cell wall-degrading enzymes in longhorned beetles.</title>
        <authorList>
            <person name="Shin N.R."/>
            <person name="Okamura Y."/>
            <person name="Kirsch R."/>
            <person name="Pauchet Y."/>
        </authorList>
    </citation>
    <scope>NUCLEOTIDE SEQUENCE</scope>
    <source>
        <strain evidence="1">RBIC_L_NR</strain>
    </source>
</reference>
<evidence type="ECO:0000313" key="2">
    <source>
        <dbReference type="Proteomes" id="UP001162156"/>
    </source>
</evidence>
<organism evidence="1 2">
    <name type="scientific">Rhamnusium bicolor</name>
    <dbReference type="NCBI Taxonomy" id="1586634"/>
    <lineage>
        <taxon>Eukaryota</taxon>
        <taxon>Metazoa</taxon>
        <taxon>Ecdysozoa</taxon>
        <taxon>Arthropoda</taxon>
        <taxon>Hexapoda</taxon>
        <taxon>Insecta</taxon>
        <taxon>Pterygota</taxon>
        <taxon>Neoptera</taxon>
        <taxon>Endopterygota</taxon>
        <taxon>Coleoptera</taxon>
        <taxon>Polyphaga</taxon>
        <taxon>Cucujiformia</taxon>
        <taxon>Chrysomeloidea</taxon>
        <taxon>Cerambycidae</taxon>
        <taxon>Lepturinae</taxon>
        <taxon>Rhagiini</taxon>
        <taxon>Rhamnusium</taxon>
    </lineage>
</organism>
<evidence type="ECO:0000313" key="1">
    <source>
        <dbReference type="EMBL" id="KAJ8948217.1"/>
    </source>
</evidence>
<gene>
    <name evidence="1" type="ORF">NQ314_008454</name>
</gene>
<comment type="caution">
    <text evidence="1">The sequence shown here is derived from an EMBL/GenBank/DDBJ whole genome shotgun (WGS) entry which is preliminary data.</text>
</comment>
<accession>A0AAV8YAC2</accession>
<dbReference type="AlphaFoldDB" id="A0AAV8YAC2"/>
<name>A0AAV8YAC2_9CUCU</name>
<sequence>MTGRTSPTYTNTPLLDNEVASRSEIITPLEETIIRNASITAKANRKLYMNYFNGNGKVSWQEEMLKAGKS</sequence>
<dbReference type="EMBL" id="JANEYF010002313">
    <property type="protein sequence ID" value="KAJ8948217.1"/>
    <property type="molecule type" value="Genomic_DNA"/>
</dbReference>
<proteinExistence type="predicted"/>
<dbReference type="Proteomes" id="UP001162156">
    <property type="component" value="Unassembled WGS sequence"/>
</dbReference>
<keyword evidence="2" id="KW-1185">Reference proteome</keyword>